<dbReference type="EMBL" id="JAQGLA010000008">
    <property type="protein sequence ID" value="MDA3625441.1"/>
    <property type="molecule type" value="Genomic_DNA"/>
</dbReference>
<comment type="caution">
    <text evidence="1">The sequence shown here is derived from an EMBL/GenBank/DDBJ whole genome shotgun (WGS) entry which is preliminary data.</text>
</comment>
<dbReference type="Proteomes" id="UP001210380">
    <property type="component" value="Unassembled WGS sequence"/>
</dbReference>
<reference evidence="1 2" key="1">
    <citation type="submission" date="2022-11" db="EMBL/GenBank/DDBJ databases">
        <title>Draft genome sequence of Saccharopolyspora sp. WRP15-2 isolated from rhizosphere soils of wild rice in Thailand.</title>
        <authorList>
            <person name="Duangmal K."/>
            <person name="Kammanee S."/>
            <person name="Muangham S."/>
        </authorList>
    </citation>
    <scope>NUCLEOTIDE SEQUENCE [LARGE SCALE GENOMIC DNA]</scope>
    <source>
        <strain evidence="1 2">WRP15-2</strain>
    </source>
</reference>
<accession>A0ABT4UW51</accession>
<protein>
    <submittedName>
        <fullName evidence="1">Uncharacterized protein</fullName>
    </submittedName>
</protein>
<gene>
    <name evidence="1" type="ORF">OU415_08335</name>
</gene>
<evidence type="ECO:0000313" key="2">
    <source>
        <dbReference type="Proteomes" id="UP001210380"/>
    </source>
</evidence>
<proteinExistence type="predicted"/>
<evidence type="ECO:0000313" key="1">
    <source>
        <dbReference type="EMBL" id="MDA3625441.1"/>
    </source>
</evidence>
<sequence>MAIDHALAGYRVASRAARQDWQDVGLPSADLVSMSSCVVDVLESDPDGWDGWFDDLRSAERARAQESRELHVLEVGFAVPDLPELSADIADGGWDAAAGSLPERLARGEPCSGGRLLGFELVGYDCGLWHTWTCLGGLVRDVGRATGVRPGQWGLIQDEQQARQAADWLTESGLGDPKVFRWVAARLVAAGG</sequence>
<organism evidence="1 2">
    <name type="scientific">Saccharopolyspora oryzae</name>
    <dbReference type="NCBI Taxonomy" id="2997343"/>
    <lineage>
        <taxon>Bacteria</taxon>
        <taxon>Bacillati</taxon>
        <taxon>Actinomycetota</taxon>
        <taxon>Actinomycetes</taxon>
        <taxon>Pseudonocardiales</taxon>
        <taxon>Pseudonocardiaceae</taxon>
        <taxon>Saccharopolyspora</taxon>
    </lineage>
</organism>
<keyword evidence="2" id="KW-1185">Reference proteome</keyword>
<name>A0ABT4UW51_9PSEU</name>
<dbReference type="RefSeq" id="WP_270948013.1">
    <property type="nucleotide sequence ID" value="NZ_JAQGLA010000008.1"/>
</dbReference>